<keyword evidence="3" id="KW-1185">Reference proteome</keyword>
<evidence type="ECO:0000313" key="2">
    <source>
        <dbReference type="EMBL" id="TQD85198.1"/>
    </source>
</evidence>
<evidence type="ECO:0000256" key="1">
    <source>
        <dbReference type="SAM" id="MobiDB-lite"/>
    </source>
</evidence>
<sequence>MASTTITTTTLTLTRPRTPINVVFDPSSMSLDEDLKPDDPSPQGIAANLSGKKGQAPQPSTKKLVIKLIKVHLLDPNTMSYFVANFYILGSDSHF</sequence>
<gene>
    <name evidence="2" type="ORF">C1H46_029286</name>
</gene>
<dbReference type="EMBL" id="VIEB01000609">
    <property type="protein sequence ID" value="TQD85198.1"/>
    <property type="molecule type" value="Genomic_DNA"/>
</dbReference>
<organism evidence="2 3">
    <name type="scientific">Malus baccata</name>
    <name type="common">Siberian crab apple</name>
    <name type="synonym">Pyrus baccata</name>
    <dbReference type="NCBI Taxonomy" id="106549"/>
    <lineage>
        <taxon>Eukaryota</taxon>
        <taxon>Viridiplantae</taxon>
        <taxon>Streptophyta</taxon>
        <taxon>Embryophyta</taxon>
        <taxon>Tracheophyta</taxon>
        <taxon>Spermatophyta</taxon>
        <taxon>Magnoliopsida</taxon>
        <taxon>eudicotyledons</taxon>
        <taxon>Gunneridae</taxon>
        <taxon>Pentapetalae</taxon>
        <taxon>rosids</taxon>
        <taxon>fabids</taxon>
        <taxon>Rosales</taxon>
        <taxon>Rosaceae</taxon>
        <taxon>Amygdaloideae</taxon>
        <taxon>Maleae</taxon>
        <taxon>Malus</taxon>
    </lineage>
</organism>
<dbReference type="AlphaFoldDB" id="A0A540LFD9"/>
<evidence type="ECO:0000313" key="3">
    <source>
        <dbReference type="Proteomes" id="UP000315295"/>
    </source>
</evidence>
<reference evidence="2 3" key="1">
    <citation type="journal article" date="2019" name="G3 (Bethesda)">
        <title>Sequencing of a Wild Apple (Malus baccata) Genome Unravels the Differences Between Cultivated and Wild Apple Species Regarding Disease Resistance and Cold Tolerance.</title>
        <authorList>
            <person name="Chen X."/>
        </authorList>
    </citation>
    <scope>NUCLEOTIDE SEQUENCE [LARGE SCALE GENOMIC DNA]</scope>
    <source>
        <strain evidence="3">cv. Shandingzi</strain>
        <tissue evidence="2">Leaves</tissue>
    </source>
</reference>
<accession>A0A540LFD9</accession>
<name>A0A540LFD9_MALBA</name>
<dbReference type="Proteomes" id="UP000315295">
    <property type="component" value="Unassembled WGS sequence"/>
</dbReference>
<comment type="caution">
    <text evidence="2">The sequence shown here is derived from an EMBL/GenBank/DDBJ whole genome shotgun (WGS) entry which is preliminary data.</text>
</comment>
<protein>
    <submittedName>
        <fullName evidence="2">Uncharacterized protein</fullName>
    </submittedName>
</protein>
<feature type="region of interest" description="Disordered" evidence="1">
    <location>
        <begin position="28"/>
        <end position="58"/>
    </location>
</feature>
<dbReference type="STRING" id="106549.A0A540LFD9"/>
<proteinExistence type="predicted"/>